<gene>
    <name evidence="2" type="ORF">CLFO_28230</name>
</gene>
<reference evidence="2 3" key="1">
    <citation type="submission" date="2017-03" db="EMBL/GenBank/DDBJ databases">
        <title>Complete sequence of Clostridium formicaceticum DSM 92.</title>
        <authorList>
            <person name="Poehlein A."/>
            <person name="Karl M."/>
            <person name="Bengelsdorf F.R."/>
            <person name="Duerre P."/>
            <person name="Daniel R."/>
        </authorList>
    </citation>
    <scope>NUCLEOTIDE SEQUENCE [LARGE SCALE GENOMIC DNA]</scope>
    <source>
        <strain evidence="2 3">DSM 92</strain>
    </source>
</reference>
<evidence type="ECO:0000313" key="3">
    <source>
        <dbReference type="Proteomes" id="UP000192478"/>
    </source>
</evidence>
<dbReference type="AlphaFoldDB" id="A0AAC9RNI8"/>
<feature type="transmembrane region" description="Helical" evidence="1">
    <location>
        <begin position="159"/>
        <end position="181"/>
    </location>
</feature>
<evidence type="ECO:0000313" key="2">
    <source>
        <dbReference type="EMBL" id="ARE88420.1"/>
    </source>
</evidence>
<evidence type="ECO:0000256" key="1">
    <source>
        <dbReference type="SAM" id="Phobius"/>
    </source>
</evidence>
<dbReference type="RefSeq" id="WP_205684251.1">
    <property type="nucleotide sequence ID" value="NZ_CP017603.1"/>
</dbReference>
<feature type="transmembrane region" description="Helical" evidence="1">
    <location>
        <begin position="201"/>
        <end position="222"/>
    </location>
</feature>
<accession>A0AAC9RNI8</accession>
<keyword evidence="1" id="KW-0812">Transmembrane</keyword>
<dbReference type="InterPro" id="IPR007272">
    <property type="entry name" value="Sulf_transp_TsuA/YedE"/>
</dbReference>
<feature type="transmembrane region" description="Helical" evidence="1">
    <location>
        <begin position="125"/>
        <end position="147"/>
    </location>
</feature>
<proteinExistence type="predicted"/>
<feature type="transmembrane region" description="Helical" evidence="1">
    <location>
        <begin position="46"/>
        <end position="63"/>
    </location>
</feature>
<sequence>MTSSRIEALKKQRQMETRKKNNQIPFAVLGTIMAIMMYFMLIRYQFSLSSFWMIGILLGMTMQRSRFCFAASFRDPIMMGSTSLLKAVLLAFMVSTVGFFIIQYKTVGSNPNYLLTAVPGQLSPVGIHTAIGAILFGVGMVMAGGCVSGSLMRLGEGYMMQLVALIGFIIGSILGASHFSFWDKVLIAKASTVYLPKYLGLFPSLILQLILLCVLYYIADWYDKKNNMMRNR</sequence>
<name>A0AAC9RNI8_9CLOT</name>
<dbReference type="EMBL" id="CP020559">
    <property type="protein sequence ID" value="ARE88420.1"/>
    <property type="molecule type" value="Genomic_DNA"/>
</dbReference>
<organism evidence="2 3">
    <name type="scientific">Clostridium formicaceticum</name>
    <dbReference type="NCBI Taxonomy" id="1497"/>
    <lineage>
        <taxon>Bacteria</taxon>
        <taxon>Bacillati</taxon>
        <taxon>Bacillota</taxon>
        <taxon>Clostridia</taxon>
        <taxon>Eubacteriales</taxon>
        <taxon>Clostridiaceae</taxon>
        <taxon>Clostridium</taxon>
    </lineage>
</organism>
<feature type="transmembrane region" description="Helical" evidence="1">
    <location>
        <begin position="84"/>
        <end position="105"/>
    </location>
</feature>
<protein>
    <submittedName>
        <fullName evidence="2">Inner membrane protein</fullName>
    </submittedName>
</protein>
<keyword evidence="1" id="KW-0472">Membrane</keyword>
<keyword evidence="1" id="KW-1133">Transmembrane helix</keyword>
<feature type="transmembrane region" description="Helical" evidence="1">
    <location>
        <begin position="21"/>
        <end position="40"/>
    </location>
</feature>
<dbReference type="Pfam" id="PF04143">
    <property type="entry name" value="Sulf_transp"/>
    <property type="match status" value="1"/>
</dbReference>
<dbReference type="Proteomes" id="UP000192478">
    <property type="component" value="Chromosome"/>
</dbReference>